<dbReference type="InterPro" id="IPR053521">
    <property type="entry name" value="McjB-like"/>
</dbReference>
<dbReference type="EMBL" id="FNEK01000010">
    <property type="protein sequence ID" value="SDJ00322.1"/>
    <property type="molecule type" value="Genomic_DNA"/>
</dbReference>
<protein>
    <submittedName>
        <fullName evidence="2">Transglutaminase-like superfamily protein</fullName>
    </submittedName>
</protein>
<accession>A0A1G8Q6D7</accession>
<dbReference type="Proteomes" id="UP000199382">
    <property type="component" value="Unassembled WGS sequence"/>
</dbReference>
<dbReference type="STRING" id="571298.SAMN04488026_101052"/>
<evidence type="ECO:0000313" key="2">
    <source>
        <dbReference type="EMBL" id="SDJ00322.1"/>
    </source>
</evidence>
<feature type="domain" description="Microcin J25-processing protein McjB C-terminal" evidence="1">
    <location>
        <begin position="58"/>
        <end position="144"/>
    </location>
</feature>
<dbReference type="InterPro" id="IPR032708">
    <property type="entry name" value="McjB_C"/>
</dbReference>
<name>A0A1G8Q6D7_9RHOB</name>
<dbReference type="Pfam" id="PF13471">
    <property type="entry name" value="Transglut_core3"/>
    <property type="match status" value="1"/>
</dbReference>
<evidence type="ECO:0000313" key="3">
    <source>
        <dbReference type="Proteomes" id="UP000199382"/>
    </source>
</evidence>
<reference evidence="2 3" key="1">
    <citation type="submission" date="2016-10" db="EMBL/GenBank/DDBJ databases">
        <authorList>
            <person name="de Groot N.N."/>
        </authorList>
    </citation>
    <scope>NUCLEOTIDE SEQUENCE [LARGE SCALE GENOMIC DNA]</scope>
    <source>
        <strain evidence="2 3">DSM 25294</strain>
    </source>
</reference>
<keyword evidence="3" id="KW-1185">Reference proteome</keyword>
<evidence type="ECO:0000259" key="1">
    <source>
        <dbReference type="Pfam" id="PF13471"/>
    </source>
</evidence>
<sequence length="147" mass="16574">MPSLATLFRRLGKARQLDRAELQDLYRASNELWRARKQVASASVPEILACCPVDPAKQAQHTDRSAEETVERVSIAIQRAANVVPWRSDCLIQAEAARHWLAAEGIETRIELGSHRTDAEGFLAHAWLIWRDRIVTGGDISRFSPFE</sequence>
<dbReference type="RefSeq" id="WP_093152196.1">
    <property type="nucleotide sequence ID" value="NZ_FNEK01000010.1"/>
</dbReference>
<organism evidence="2 3">
    <name type="scientific">Aliiruegeria lutimaris</name>
    <dbReference type="NCBI Taxonomy" id="571298"/>
    <lineage>
        <taxon>Bacteria</taxon>
        <taxon>Pseudomonadati</taxon>
        <taxon>Pseudomonadota</taxon>
        <taxon>Alphaproteobacteria</taxon>
        <taxon>Rhodobacterales</taxon>
        <taxon>Roseobacteraceae</taxon>
        <taxon>Aliiruegeria</taxon>
    </lineage>
</organism>
<proteinExistence type="predicted"/>
<dbReference type="NCBIfam" id="NF033537">
    <property type="entry name" value="lasso_biosyn_B2"/>
    <property type="match status" value="1"/>
</dbReference>
<gene>
    <name evidence="2" type="ORF">SAMN04488026_101052</name>
</gene>
<dbReference type="OrthoDB" id="3790432at2"/>
<dbReference type="AlphaFoldDB" id="A0A1G8Q6D7"/>